<dbReference type="Gene3D" id="3.90.25.10">
    <property type="entry name" value="UDP-galactose 4-epimerase, domain 1"/>
    <property type="match status" value="1"/>
</dbReference>
<dbReference type="CDD" id="cd05254">
    <property type="entry name" value="dTDP_HR_like_SDR_e"/>
    <property type="match status" value="1"/>
</dbReference>
<dbReference type="Pfam" id="PF04321">
    <property type="entry name" value="RmlD_sub_bind"/>
    <property type="match status" value="1"/>
</dbReference>
<dbReference type="NCBIfam" id="TIGR01214">
    <property type="entry name" value="rmlD"/>
    <property type="match status" value="1"/>
</dbReference>
<dbReference type="AlphaFoldDB" id="A0A7C2THI7"/>
<evidence type="ECO:0000313" key="8">
    <source>
        <dbReference type="EMBL" id="HET98108.1"/>
    </source>
</evidence>
<gene>
    <name evidence="8" type="primary">rfbD</name>
    <name evidence="8" type="ORF">ENN98_05375</name>
</gene>
<keyword evidence="6 8" id="KW-0560">Oxidoreductase</keyword>
<evidence type="ECO:0000256" key="5">
    <source>
        <dbReference type="ARBA" id="ARBA00048200"/>
    </source>
</evidence>
<reference evidence="8" key="1">
    <citation type="journal article" date="2020" name="mSystems">
        <title>Genome- and Community-Level Interaction Insights into Carbon Utilization and Element Cycling Functions of Hydrothermarchaeota in Hydrothermal Sediment.</title>
        <authorList>
            <person name="Zhou Z."/>
            <person name="Liu Y."/>
            <person name="Xu W."/>
            <person name="Pan J."/>
            <person name="Luo Z.H."/>
            <person name="Li M."/>
        </authorList>
    </citation>
    <scope>NUCLEOTIDE SEQUENCE [LARGE SCALE GENOMIC DNA]</scope>
    <source>
        <strain evidence="8">SpSt-1224</strain>
    </source>
</reference>
<evidence type="ECO:0000256" key="6">
    <source>
        <dbReference type="RuleBase" id="RU364082"/>
    </source>
</evidence>
<dbReference type="GO" id="GO:0019305">
    <property type="term" value="P:dTDP-rhamnose biosynthetic process"/>
    <property type="evidence" value="ECO:0007669"/>
    <property type="project" value="UniProtKB-UniPathway"/>
</dbReference>
<comment type="catalytic activity">
    <reaction evidence="5">
        <text>dTDP-beta-L-rhamnose + NADP(+) = dTDP-4-dehydro-beta-L-rhamnose + NADPH + H(+)</text>
        <dbReference type="Rhea" id="RHEA:21796"/>
        <dbReference type="ChEBI" id="CHEBI:15378"/>
        <dbReference type="ChEBI" id="CHEBI:57510"/>
        <dbReference type="ChEBI" id="CHEBI:57783"/>
        <dbReference type="ChEBI" id="CHEBI:58349"/>
        <dbReference type="ChEBI" id="CHEBI:62830"/>
        <dbReference type="EC" id="1.1.1.133"/>
    </reaction>
</comment>
<dbReference type="SUPFAM" id="SSF51735">
    <property type="entry name" value="NAD(P)-binding Rossmann-fold domains"/>
    <property type="match status" value="1"/>
</dbReference>
<dbReference type="EMBL" id="DSDS01000124">
    <property type="protein sequence ID" value="HET98108.1"/>
    <property type="molecule type" value="Genomic_DNA"/>
</dbReference>
<dbReference type="PANTHER" id="PTHR10491:SF4">
    <property type="entry name" value="METHIONINE ADENOSYLTRANSFERASE 2 SUBUNIT BETA"/>
    <property type="match status" value="1"/>
</dbReference>
<proteinExistence type="inferred from homology"/>
<dbReference type="InterPro" id="IPR036291">
    <property type="entry name" value="NAD(P)-bd_dom_sf"/>
</dbReference>
<dbReference type="InterPro" id="IPR029903">
    <property type="entry name" value="RmlD-like-bd"/>
</dbReference>
<sequence>MKVLITGAGGQAADELRHTAPPRCELHCLTRRQLDITDQLAVNRAVAAVGPALIINAAAYTAVDQAEAEAKLAYAVNATGAGNLARAAAAGKARLLHISTDFVFAGDQATPYRPTAPTGPLNIYGQSKLAGEMEVRGASNGQALIIRTGWLYGAQGHNFVKTMLRLLAERSELGVVCDQIGTPTWTRTLAQALWAAAQRPELRGIYHWSDAGVASWYDFAVAIKEEGERLGLLGPTSAAIKPINSAAYPTPARRPPYSVRDKTASWQDFGLPPRHWRDGLRAMLKELKACVNC</sequence>
<dbReference type="Gene3D" id="3.40.50.720">
    <property type="entry name" value="NAD(P)-binding Rossmann-like Domain"/>
    <property type="match status" value="1"/>
</dbReference>
<organism evidence="8">
    <name type="scientific">Desulfurivibrio alkaliphilus</name>
    <dbReference type="NCBI Taxonomy" id="427923"/>
    <lineage>
        <taxon>Bacteria</taxon>
        <taxon>Pseudomonadati</taxon>
        <taxon>Thermodesulfobacteriota</taxon>
        <taxon>Desulfobulbia</taxon>
        <taxon>Desulfobulbales</taxon>
        <taxon>Desulfobulbaceae</taxon>
        <taxon>Desulfurivibrio</taxon>
    </lineage>
</organism>
<keyword evidence="6" id="KW-0521">NADP</keyword>
<comment type="function">
    <text evidence="6">Catalyzes the reduction of dTDP-6-deoxy-L-lyxo-4-hexulose to yield dTDP-L-rhamnose.</text>
</comment>
<evidence type="ECO:0000256" key="4">
    <source>
        <dbReference type="ARBA" id="ARBA00017099"/>
    </source>
</evidence>
<feature type="domain" description="RmlD-like substrate binding" evidence="7">
    <location>
        <begin position="1"/>
        <end position="287"/>
    </location>
</feature>
<dbReference type="EC" id="1.1.1.133" evidence="3 6"/>
<name>A0A7C2THI7_9BACT</name>
<comment type="similarity">
    <text evidence="2 6">Belongs to the dTDP-4-dehydrorhamnose reductase family.</text>
</comment>
<evidence type="ECO:0000256" key="1">
    <source>
        <dbReference type="ARBA" id="ARBA00004781"/>
    </source>
</evidence>
<dbReference type="Proteomes" id="UP000885986">
    <property type="component" value="Unassembled WGS sequence"/>
</dbReference>
<evidence type="ECO:0000256" key="3">
    <source>
        <dbReference type="ARBA" id="ARBA00012929"/>
    </source>
</evidence>
<evidence type="ECO:0000256" key="2">
    <source>
        <dbReference type="ARBA" id="ARBA00010944"/>
    </source>
</evidence>
<dbReference type="UniPathway" id="UPA00124"/>
<comment type="pathway">
    <text evidence="1 6">Carbohydrate biosynthesis; dTDP-L-rhamnose biosynthesis.</text>
</comment>
<dbReference type="GO" id="GO:0005829">
    <property type="term" value="C:cytosol"/>
    <property type="evidence" value="ECO:0007669"/>
    <property type="project" value="TreeGrafter"/>
</dbReference>
<accession>A0A7C2THI7</accession>
<protein>
    <recommendedName>
        <fullName evidence="4 6">dTDP-4-dehydrorhamnose reductase</fullName>
        <ecNumber evidence="3 6">1.1.1.133</ecNumber>
    </recommendedName>
</protein>
<dbReference type="PANTHER" id="PTHR10491">
    <property type="entry name" value="DTDP-4-DEHYDRORHAMNOSE REDUCTASE"/>
    <property type="match status" value="1"/>
</dbReference>
<evidence type="ECO:0000259" key="7">
    <source>
        <dbReference type="Pfam" id="PF04321"/>
    </source>
</evidence>
<comment type="caution">
    <text evidence="8">The sequence shown here is derived from an EMBL/GenBank/DDBJ whole genome shotgun (WGS) entry which is preliminary data.</text>
</comment>
<dbReference type="InterPro" id="IPR005913">
    <property type="entry name" value="dTDP_dehydrorham_reduct"/>
</dbReference>
<dbReference type="GO" id="GO:0008831">
    <property type="term" value="F:dTDP-4-dehydrorhamnose reductase activity"/>
    <property type="evidence" value="ECO:0007669"/>
    <property type="project" value="UniProtKB-EC"/>
</dbReference>